<evidence type="ECO:0000313" key="3">
    <source>
        <dbReference type="Proteomes" id="UP000198403"/>
    </source>
</evidence>
<protein>
    <submittedName>
        <fullName evidence="2">Uncharacterized protein</fullName>
    </submittedName>
</protein>
<feature type="region of interest" description="Disordered" evidence="1">
    <location>
        <begin position="20"/>
        <end position="48"/>
    </location>
</feature>
<reference evidence="2 3" key="1">
    <citation type="submission" date="2017-06" db="EMBL/GenBank/DDBJ databases">
        <authorList>
            <person name="Kim H.J."/>
            <person name="Triplett B.A."/>
        </authorList>
    </citation>
    <scope>NUCLEOTIDE SEQUENCE [LARGE SCALE GENOMIC DNA]</scope>
    <source>
        <strain evidence="2 3">DSM 44272</strain>
    </source>
</reference>
<organism evidence="2 3">
    <name type="scientific">Blastococcus mobilis</name>
    <dbReference type="NCBI Taxonomy" id="1938746"/>
    <lineage>
        <taxon>Bacteria</taxon>
        <taxon>Bacillati</taxon>
        <taxon>Actinomycetota</taxon>
        <taxon>Actinomycetes</taxon>
        <taxon>Geodermatophilales</taxon>
        <taxon>Geodermatophilaceae</taxon>
        <taxon>Blastococcus</taxon>
    </lineage>
</organism>
<evidence type="ECO:0000256" key="1">
    <source>
        <dbReference type="SAM" id="MobiDB-lite"/>
    </source>
</evidence>
<accession>A0A238W0W7</accession>
<dbReference type="EMBL" id="FZNO01000005">
    <property type="protein sequence ID" value="SNR39793.1"/>
    <property type="molecule type" value="Genomic_DNA"/>
</dbReference>
<gene>
    <name evidence="2" type="ORF">SAMN06272737_105214</name>
</gene>
<proteinExistence type="predicted"/>
<dbReference type="AlphaFoldDB" id="A0A238W0W7"/>
<keyword evidence="3" id="KW-1185">Reference proteome</keyword>
<name>A0A238W0W7_9ACTN</name>
<evidence type="ECO:0000313" key="2">
    <source>
        <dbReference type="EMBL" id="SNR39793.1"/>
    </source>
</evidence>
<dbReference type="Proteomes" id="UP000198403">
    <property type="component" value="Unassembled WGS sequence"/>
</dbReference>
<sequence length="343" mass="37618">MGAAVLAVAAAWTTAVVVAPSDSRTPGGETAAPSDSTQTPGDQTEAPLSGPVIVDGMTLVAAERVTFPVSVDPVPEGLMPSFRRGGGPTPFGDYPVTWSAAYQSTDGDGFWFEILPDDPREEWDYEHELPQWTYDNSEITETGTVSVGGIEADLVRGDYDRPHCTYEPSTPVQTEEPEEVCTSSFADLFWERPDGQWVWLRGEDEYSETAAVVAVAESMVDRPQPVDLQIGLSPEGWSLSYYEERAISFVNSTDPNQRLAVGLAERWRRETVENAFQGMYEGAEQWVTVNNRPAKVVLVDQGDLKEWFLAGELEGGAIFHLQVPETFTQAQIVAVAEQVTYTP</sequence>
<feature type="compositionally biased region" description="Polar residues" evidence="1">
    <location>
        <begin position="33"/>
        <end position="42"/>
    </location>
</feature>